<accession>A0A9P6D782</accession>
<feature type="non-terminal residue" evidence="1">
    <location>
        <position position="1"/>
    </location>
</feature>
<gene>
    <name evidence="1" type="ORF">BDN70DRAFT_796098</name>
</gene>
<sequence length="52" mass="6224">KIVTEFRVFKYARCSQKFMDVYHKGFNRKQAAWASKKYCGHRVLPESLINDQ</sequence>
<evidence type="ECO:0000313" key="2">
    <source>
        <dbReference type="Proteomes" id="UP000807469"/>
    </source>
</evidence>
<comment type="caution">
    <text evidence="1">The sequence shown here is derived from an EMBL/GenBank/DDBJ whole genome shotgun (WGS) entry which is preliminary data.</text>
</comment>
<dbReference type="EMBL" id="MU155136">
    <property type="protein sequence ID" value="KAF9485423.1"/>
    <property type="molecule type" value="Genomic_DNA"/>
</dbReference>
<proteinExistence type="predicted"/>
<organism evidence="1 2">
    <name type="scientific">Pholiota conissans</name>
    <dbReference type="NCBI Taxonomy" id="109636"/>
    <lineage>
        <taxon>Eukaryota</taxon>
        <taxon>Fungi</taxon>
        <taxon>Dikarya</taxon>
        <taxon>Basidiomycota</taxon>
        <taxon>Agaricomycotina</taxon>
        <taxon>Agaricomycetes</taxon>
        <taxon>Agaricomycetidae</taxon>
        <taxon>Agaricales</taxon>
        <taxon>Agaricineae</taxon>
        <taxon>Strophariaceae</taxon>
        <taxon>Pholiota</taxon>
    </lineage>
</organism>
<protein>
    <submittedName>
        <fullName evidence="1">Uncharacterized protein</fullName>
    </submittedName>
</protein>
<dbReference type="Proteomes" id="UP000807469">
    <property type="component" value="Unassembled WGS sequence"/>
</dbReference>
<dbReference type="OrthoDB" id="2416294at2759"/>
<evidence type="ECO:0000313" key="1">
    <source>
        <dbReference type="EMBL" id="KAF9485423.1"/>
    </source>
</evidence>
<dbReference type="AlphaFoldDB" id="A0A9P6D782"/>
<reference evidence="1" key="1">
    <citation type="submission" date="2020-11" db="EMBL/GenBank/DDBJ databases">
        <authorList>
            <consortium name="DOE Joint Genome Institute"/>
            <person name="Ahrendt S."/>
            <person name="Riley R."/>
            <person name="Andreopoulos W."/>
            <person name="Labutti K."/>
            <person name="Pangilinan J."/>
            <person name="Ruiz-Duenas F.J."/>
            <person name="Barrasa J.M."/>
            <person name="Sanchez-Garcia M."/>
            <person name="Camarero S."/>
            <person name="Miyauchi S."/>
            <person name="Serrano A."/>
            <person name="Linde D."/>
            <person name="Babiker R."/>
            <person name="Drula E."/>
            <person name="Ayuso-Fernandez I."/>
            <person name="Pacheco R."/>
            <person name="Padilla G."/>
            <person name="Ferreira P."/>
            <person name="Barriuso J."/>
            <person name="Kellner H."/>
            <person name="Castanera R."/>
            <person name="Alfaro M."/>
            <person name="Ramirez L."/>
            <person name="Pisabarro A.G."/>
            <person name="Kuo A."/>
            <person name="Tritt A."/>
            <person name="Lipzen A."/>
            <person name="He G."/>
            <person name="Yan M."/>
            <person name="Ng V."/>
            <person name="Cullen D."/>
            <person name="Martin F."/>
            <person name="Rosso M.-N."/>
            <person name="Henrissat B."/>
            <person name="Hibbett D."/>
            <person name="Martinez A.T."/>
            <person name="Grigoriev I.V."/>
        </authorList>
    </citation>
    <scope>NUCLEOTIDE SEQUENCE</scope>
    <source>
        <strain evidence="1">CIRM-BRFM 674</strain>
    </source>
</reference>
<keyword evidence="2" id="KW-1185">Reference proteome</keyword>
<name>A0A9P6D782_9AGAR</name>